<keyword evidence="8" id="KW-1185">Reference proteome</keyword>
<evidence type="ECO:0000313" key="8">
    <source>
        <dbReference type="Proteomes" id="UP000678276"/>
    </source>
</evidence>
<keyword evidence="4" id="KW-0547">Nucleotide-binding</keyword>
<dbReference type="Pfam" id="PF08352">
    <property type="entry name" value="oligo_HPY"/>
    <property type="match status" value="1"/>
</dbReference>
<dbReference type="RefSeq" id="WP_209596797.1">
    <property type="nucleotide sequence ID" value="NZ_JAGJCF010000019.1"/>
</dbReference>
<reference evidence="7 8" key="1">
    <citation type="submission" date="2021-04" db="EMBL/GenBank/DDBJ databases">
        <title>Whole genome sequence of Jiella sp. KSK16Y-1.</title>
        <authorList>
            <person name="Tuo L."/>
        </authorList>
    </citation>
    <scope>NUCLEOTIDE SEQUENCE [LARGE SCALE GENOMIC DNA]</scope>
    <source>
        <strain evidence="7 8">KSK16Y-1</strain>
    </source>
</reference>
<sequence>MTLLTVSGLVKHFAISGSAKLVQALNGVDLEIARGETLALVGESGSGKTTVGRCVVGLIEATKGSIVFDGEPMTTARNIRHPEVRGRIQLLFQEPMESFNPRETIARAMMEPLIYLGVSGPDRVKRLREVLALIGISERVAESLPSDLSPGLLQRAAIGRAIMSKPDLLVLDEPTSALDPTSRAEIVDLLIRLQAETGIAYLFISHDLSTVRFLSSRITVLYLGSVMETGPAEEVCARPRHPYSVGLMASVLLPHPSLKAPERLKLEGEIPSPVDLPPGCPLASRCPFVEPACRTAKPPAEYPAKGHLVHCINHEKVAALDESIDQFSEFRAISDRMLSVGAPTAPAWAG</sequence>
<name>A0ABS4BLY6_9HYPH</name>
<organism evidence="7 8">
    <name type="scientific">Jiella mangrovi</name>
    <dbReference type="NCBI Taxonomy" id="2821407"/>
    <lineage>
        <taxon>Bacteria</taxon>
        <taxon>Pseudomonadati</taxon>
        <taxon>Pseudomonadota</taxon>
        <taxon>Alphaproteobacteria</taxon>
        <taxon>Hyphomicrobiales</taxon>
        <taxon>Aurantimonadaceae</taxon>
        <taxon>Jiella</taxon>
    </lineage>
</organism>
<evidence type="ECO:0000256" key="5">
    <source>
        <dbReference type="ARBA" id="ARBA00022840"/>
    </source>
</evidence>
<evidence type="ECO:0000256" key="3">
    <source>
        <dbReference type="ARBA" id="ARBA00022448"/>
    </source>
</evidence>
<comment type="caution">
    <text evidence="7">The sequence shown here is derived from an EMBL/GenBank/DDBJ whole genome shotgun (WGS) entry which is preliminary data.</text>
</comment>
<dbReference type="SMART" id="SM00382">
    <property type="entry name" value="AAA"/>
    <property type="match status" value="1"/>
</dbReference>
<protein>
    <submittedName>
        <fullName evidence="7">ABC transporter ATP-binding protein</fullName>
    </submittedName>
</protein>
<comment type="similarity">
    <text evidence="2">Belongs to the ABC transporter superfamily.</text>
</comment>
<dbReference type="InterPro" id="IPR050319">
    <property type="entry name" value="ABC_transp_ATP-bind"/>
</dbReference>
<comment type="subcellular location">
    <subcellularLocation>
        <location evidence="1">Cell inner membrane</location>
        <topology evidence="1">Peripheral membrane protein</topology>
    </subcellularLocation>
</comment>
<dbReference type="InterPro" id="IPR003593">
    <property type="entry name" value="AAA+_ATPase"/>
</dbReference>
<dbReference type="Gene3D" id="3.40.50.300">
    <property type="entry name" value="P-loop containing nucleotide triphosphate hydrolases"/>
    <property type="match status" value="1"/>
</dbReference>
<dbReference type="PANTHER" id="PTHR43776">
    <property type="entry name" value="TRANSPORT ATP-BINDING PROTEIN"/>
    <property type="match status" value="1"/>
</dbReference>
<evidence type="ECO:0000256" key="2">
    <source>
        <dbReference type="ARBA" id="ARBA00005417"/>
    </source>
</evidence>
<evidence type="ECO:0000313" key="7">
    <source>
        <dbReference type="EMBL" id="MBP0617739.1"/>
    </source>
</evidence>
<keyword evidence="5 7" id="KW-0067">ATP-binding</keyword>
<evidence type="ECO:0000256" key="4">
    <source>
        <dbReference type="ARBA" id="ARBA00022741"/>
    </source>
</evidence>
<feature type="domain" description="ABC transporter" evidence="6">
    <location>
        <begin position="4"/>
        <end position="248"/>
    </location>
</feature>
<accession>A0ABS4BLY6</accession>
<keyword evidence="3" id="KW-0813">Transport</keyword>
<dbReference type="PROSITE" id="PS50893">
    <property type="entry name" value="ABC_TRANSPORTER_2"/>
    <property type="match status" value="1"/>
</dbReference>
<dbReference type="PANTHER" id="PTHR43776:SF7">
    <property type="entry name" value="D,D-DIPEPTIDE TRANSPORT ATP-BINDING PROTEIN DDPF-RELATED"/>
    <property type="match status" value="1"/>
</dbReference>
<evidence type="ECO:0000259" key="6">
    <source>
        <dbReference type="PROSITE" id="PS50893"/>
    </source>
</evidence>
<dbReference type="SUPFAM" id="SSF52540">
    <property type="entry name" value="P-loop containing nucleoside triphosphate hydrolases"/>
    <property type="match status" value="1"/>
</dbReference>
<dbReference type="GO" id="GO:0005524">
    <property type="term" value="F:ATP binding"/>
    <property type="evidence" value="ECO:0007669"/>
    <property type="project" value="UniProtKB-KW"/>
</dbReference>
<dbReference type="NCBIfam" id="TIGR01727">
    <property type="entry name" value="oligo_HPY"/>
    <property type="match status" value="1"/>
</dbReference>
<proteinExistence type="inferred from homology"/>
<dbReference type="InterPro" id="IPR013563">
    <property type="entry name" value="Oligopep_ABC_C"/>
</dbReference>
<dbReference type="Pfam" id="PF00005">
    <property type="entry name" value="ABC_tran"/>
    <property type="match status" value="1"/>
</dbReference>
<evidence type="ECO:0000256" key="1">
    <source>
        <dbReference type="ARBA" id="ARBA00004417"/>
    </source>
</evidence>
<dbReference type="Proteomes" id="UP000678276">
    <property type="component" value="Unassembled WGS sequence"/>
</dbReference>
<dbReference type="CDD" id="cd03257">
    <property type="entry name" value="ABC_NikE_OppD_transporters"/>
    <property type="match status" value="1"/>
</dbReference>
<gene>
    <name evidence="7" type="ORF">J6595_19305</name>
</gene>
<dbReference type="InterPro" id="IPR027417">
    <property type="entry name" value="P-loop_NTPase"/>
</dbReference>
<dbReference type="EMBL" id="JAGJCF010000019">
    <property type="protein sequence ID" value="MBP0617739.1"/>
    <property type="molecule type" value="Genomic_DNA"/>
</dbReference>
<dbReference type="InterPro" id="IPR003439">
    <property type="entry name" value="ABC_transporter-like_ATP-bd"/>
</dbReference>